<accession>A0ABU1V3T0</accession>
<comment type="caution">
    <text evidence="1">The sequence shown here is derived from an EMBL/GenBank/DDBJ whole genome shotgun (WGS) entry which is preliminary data.</text>
</comment>
<keyword evidence="2" id="KW-1185">Reference proteome</keyword>
<dbReference type="EMBL" id="JAVDVX010000011">
    <property type="protein sequence ID" value="MDR7092112.1"/>
    <property type="molecule type" value="Genomic_DNA"/>
</dbReference>
<reference evidence="1 2" key="1">
    <citation type="submission" date="2023-07" db="EMBL/GenBank/DDBJ databases">
        <title>Sorghum-associated microbial communities from plants grown in Nebraska, USA.</title>
        <authorList>
            <person name="Schachtman D."/>
        </authorList>
    </citation>
    <scope>NUCLEOTIDE SEQUENCE [LARGE SCALE GENOMIC DNA]</scope>
    <source>
        <strain evidence="1 2">BE190</strain>
    </source>
</reference>
<organism evidence="1 2">
    <name type="scientific">Cellvibrio fibrivorans</name>
    <dbReference type="NCBI Taxonomy" id="126350"/>
    <lineage>
        <taxon>Bacteria</taxon>
        <taxon>Pseudomonadati</taxon>
        <taxon>Pseudomonadota</taxon>
        <taxon>Gammaproteobacteria</taxon>
        <taxon>Cellvibrionales</taxon>
        <taxon>Cellvibrionaceae</taxon>
        <taxon>Cellvibrio</taxon>
    </lineage>
</organism>
<gene>
    <name evidence="1" type="ORF">J2X05_004153</name>
</gene>
<name>A0ABU1V3T0_9GAMM</name>
<protein>
    <submittedName>
        <fullName evidence="1">Uncharacterized protein</fullName>
    </submittedName>
</protein>
<evidence type="ECO:0000313" key="1">
    <source>
        <dbReference type="EMBL" id="MDR7092112.1"/>
    </source>
</evidence>
<dbReference type="Proteomes" id="UP001253595">
    <property type="component" value="Unassembled WGS sequence"/>
</dbReference>
<proteinExistence type="predicted"/>
<sequence length="30" mass="3537">MDDTRQMTSIKIKASTQNPMYPLEQYLSMD</sequence>
<evidence type="ECO:0000313" key="2">
    <source>
        <dbReference type="Proteomes" id="UP001253595"/>
    </source>
</evidence>